<feature type="signal peptide" evidence="1">
    <location>
        <begin position="1"/>
        <end position="29"/>
    </location>
</feature>
<reference evidence="2 3" key="1">
    <citation type="journal article" date="2023" name="Arcadia Sci">
        <title>De novo assembly of a long-read Amblyomma americanum tick genome.</title>
        <authorList>
            <person name="Chou S."/>
            <person name="Poskanzer K.E."/>
            <person name="Rollins M."/>
            <person name="Thuy-Boun P.S."/>
        </authorList>
    </citation>
    <scope>NUCLEOTIDE SEQUENCE [LARGE SCALE GENOMIC DNA]</scope>
    <source>
        <strain evidence="2">F_SG_1</strain>
        <tissue evidence="2">Salivary glands</tissue>
    </source>
</reference>
<dbReference type="Proteomes" id="UP001321473">
    <property type="component" value="Unassembled WGS sequence"/>
</dbReference>
<evidence type="ECO:0000256" key="1">
    <source>
        <dbReference type="SAM" id="SignalP"/>
    </source>
</evidence>
<evidence type="ECO:0000313" key="2">
    <source>
        <dbReference type="EMBL" id="KAK8773882.1"/>
    </source>
</evidence>
<feature type="chain" id="PRO_5042812231" description="Secreted protein" evidence="1">
    <location>
        <begin position="30"/>
        <end position="91"/>
    </location>
</feature>
<evidence type="ECO:0000313" key="3">
    <source>
        <dbReference type="Proteomes" id="UP001321473"/>
    </source>
</evidence>
<keyword evidence="3" id="KW-1185">Reference proteome</keyword>
<proteinExistence type="predicted"/>
<evidence type="ECO:0008006" key="4">
    <source>
        <dbReference type="Google" id="ProtNLM"/>
    </source>
</evidence>
<organism evidence="2 3">
    <name type="scientific">Amblyomma americanum</name>
    <name type="common">Lone star tick</name>
    <dbReference type="NCBI Taxonomy" id="6943"/>
    <lineage>
        <taxon>Eukaryota</taxon>
        <taxon>Metazoa</taxon>
        <taxon>Ecdysozoa</taxon>
        <taxon>Arthropoda</taxon>
        <taxon>Chelicerata</taxon>
        <taxon>Arachnida</taxon>
        <taxon>Acari</taxon>
        <taxon>Parasitiformes</taxon>
        <taxon>Ixodida</taxon>
        <taxon>Ixodoidea</taxon>
        <taxon>Ixodidae</taxon>
        <taxon>Amblyomminae</taxon>
        <taxon>Amblyomma</taxon>
    </lineage>
</organism>
<accession>A0AAQ4EGR6</accession>
<sequence length="91" mass="9829">MGANGFPRIAMSVLLVAAFVCLMVQHSLGMESVSKSKRDTIQDGWAPSCPTVGKPNKVCSLYVETRTCPELHCESKGKGCCSDHCNHLKCV</sequence>
<comment type="caution">
    <text evidence="2">The sequence shown here is derived from an EMBL/GenBank/DDBJ whole genome shotgun (WGS) entry which is preliminary data.</text>
</comment>
<dbReference type="AlphaFoldDB" id="A0AAQ4EGR6"/>
<protein>
    <recommendedName>
        <fullName evidence="4">Secreted protein</fullName>
    </recommendedName>
</protein>
<dbReference type="EMBL" id="JARKHS020016158">
    <property type="protein sequence ID" value="KAK8773882.1"/>
    <property type="molecule type" value="Genomic_DNA"/>
</dbReference>
<gene>
    <name evidence="2" type="ORF">V5799_011588</name>
</gene>
<name>A0AAQ4EGR6_AMBAM</name>
<keyword evidence="1" id="KW-0732">Signal</keyword>